<evidence type="ECO:0000313" key="5">
    <source>
        <dbReference type="Proteomes" id="UP000274131"/>
    </source>
</evidence>
<dbReference type="AlphaFoldDB" id="A0A0N4VBG3"/>
<dbReference type="InterPro" id="IPR019734">
    <property type="entry name" value="TPR_rpt"/>
</dbReference>
<protein>
    <submittedName>
        <fullName evidence="6">TPR_REGION domain-containing protein</fullName>
    </submittedName>
</protein>
<dbReference type="Gene3D" id="1.25.40.10">
    <property type="entry name" value="Tetratricopeptide repeat domain"/>
    <property type="match status" value="3"/>
</dbReference>
<dbReference type="SUPFAM" id="SSF48452">
    <property type="entry name" value="TPR-like"/>
    <property type="match status" value="2"/>
</dbReference>
<organism evidence="6">
    <name type="scientific">Enterobius vermicularis</name>
    <name type="common">Human pinworm</name>
    <dbReference type="NCBI Taxonomy" id="51028"/>
    <lineage>
        <taxon>Eukaryota</taxon>
        <taxon>Metazoa</taxon>
        <taxon>Ecdysozoa</taxon>
        <taxon>Nematoda</taxon>
        <taxon>Chromadorea</taxon>
        <taxon>Rhabditida</taxon>
        <taxon>Spirurina</taxon>
        <taxon>Oxyuridomorpha</taxon>
        <taxon>Oxyuroidea</taxon>
        <taxon>Oxyuridae</taxon>
        <taxon>Enterobius</taxon>
    </lineage>
</organism>
<dbReference type="OrthoDB" id="421075at2759"/>
<dbReference type="InterPro" id="IPR039226">
    <property type="entry name" value="Ski3/TTC37"/>
</dbReference>
<evidence type="ECO:0000256" key="2">
    <source>
        <dbReference type="ARBA" id="ARBA00022803"/>
    </source>
</evidence>
<accession>A0A0N4VBG3</accession>
<keyword evidence="5" id="KW-1185">Reference proteome</keyword>
<evidence type="ECO:0000313" key="6">
    <source>
        <dbReference type="WBParaSite" id="EVEC_0000787101-mRNA-1"/>
    </source>
</evidence>
<dbReference type="PANTHER" id="PTHR15704:SF7">
    <property type="entry name" value="SUPERKILLER COMPLEX PROTEIN 3"/>
    <property type="match status" value="1"/>
</dbReference>
<keyword evidence="2 3" id="KW-0802">TPR repeat</keyword>
<sequence>MESLTPDLKRKLKSIRSHLDSRCDKEAKELIEKRLPELLKEGVKDYFLYVFAAVVYSRENDPVKAFEFYKKAVSVESNHASAWQGIFKLYENGDLRFDDFAVTALDKLIALSSEEKRVPLQKKRADVLLGLQKYDVILADDQLMNDEEFCYCAICSIVNSEKKYSDVERALCDRCFKRLESSHDSEILDLKVAQYKCATAEEFLGGNVVPELKSYSQINVATMTFSMGDVSIELNIAEICSEVLKYVNHCSSSSWDSWAMHQMRFVLGVKPLLMLMIPALLHHEHYERVLQLLDKPLPVMFDALETELKRAIAAARVEALYSIGGEKLMDEAKMLCCDQSTSKSKLEEAFETEPLVRDGDKAYWKAVFAKEHNNLEEAKVQAEDALANEPDSCEKMLLLAEILLAMESSDRRATSLLVKAAKINPCKSRVFLRLGESLLTINRQKALQCVERARKIRPQSLELLTHVGKLYDRLLELEGRKDEQLEHIRLFLEANPTSDWALRRSALLKMDLDKIDEAVEDLQKIMRREPEDKVIWNALAEAYRRRGNLQSSIKAYERLLDLDPKSFSAHINLIQIYHATGQLQEAVDRCKSIYEVFSDGPSGRLYLNCISLLHANSLLKLAQQSTRSQQFALLNQLFVIIEDVICKNETLAMSYKIAADGLMLSWQFHVRTFKNFSFPSSWAVLTRTDALTLASRFYCVLVKMCPKCGAYWNDLGLALTMKSKITKESSLAIKARICIKRAIMLCKYAHVRSTYWTNLSHAVDLLGNKLHVQHCLVRALQLNRKNDKAWCLLGLFYLRNDERSLARQALDMAQKCNPELAETWCALAILAEAEKHYDTMDLFRHSLTLKPTELALKKYSYYVQQKYRQRKSCPSATMFGFETLHEQYGVSSRSDELKFYLALLAEHFWCLKEAKHYIEKCDTFPFKNISRIPSEHEIRKLCPSYEKLFQAIDDGDTATFQKCFFDEEVHLSIPVLVAAAIIFEKSLSEEMLKALDNVRPRHQLVEVFPPERIIDPNDEFSYDIKDQGEKLLVRHDNLSKHLYELLAQRKEAFKMQFQEKNVVKDPYAEEDFVMSED</sequence>
<dbReference type="GO" id="GO:0006401">
    <property type="term" value="P:RNA catabolic process"/>
    <property type="evidence" value="ECO:0007669"/>
    <property type="project" value="InterPro"/>
</dbReference>
<reference evidence="6" key="1">
    <citation type="submission" date="2017-02" db="UniProtKB">
        <authorList>
            <consortium name="WormBaseParasite"/>
        </authorList>
    </citation>
    <scope>IDENTIFICATION</scope>
</reference>
<dbReference type="InterPro" id="IPR011990">
    <property type="entry name" value="TPR-like_helical_dom_sf"/>
</dbReference>
<proteinExistence type="predicted"/>
<evidence type="ECO:0000313" key="4">
    <source>
        <dbReference type="EMBL" id="VDD92604.1"/>
    </source>
</evidence>
<dbReference type="Pfam" id="PF13432">
    <property type="entry name" value="TPR_16"/>
    <property type="match status" value="1"/>
</dbReference>
<evidence type="ECO:0000256" key="3">
    <source>
        <dbReference type="PROSITE-ProRule" id="PRU00339"/>
    </source>
</evidence>
<feature type="repeat" description="TPR" evidence="3">
    <location>
        <begin position="533"/>
        <end position="566"/>
    </location>
</feature>
<dbReference type="WBParaSite" id="EVEC_0000787101-mRNA-1">
    <property type="protein sequence ID" value="EVEC_0000787101-mRNA-1"/>
    <property type="gene ID" value="EVEC_0000787101"/>
</dbReference>
<dbReference type="STRING" id="51028.A0A0N4VBG3"/>
<dbReference type="PROSITE" id="PS50005">
    <property type="entry name" value="TPR"/>
    <property type="match status" value="1"/>
</dbReference>
<dbReference type="Proteomes" id="UP000274131">
    <property type="component" value="Unassembled WGS sequence"/>
</dbReference>
<name>A0A0N4VBG3_ENTVE</name>
<dbReference type="GO" id="GO:0055087">
    <property type="term" value="C:Ski complex"/>
    <property type="evidence" value="ECO:0007669"/>
    <property type="project" value="InterPro"/>
</dbReference>
<gene>
    <name evidence="4" type="ORF">EVEC_LOCUS7355</name>
</gene>
<dbReference type="EMBL" id="UXUI01008886">
    <property type="protein sequence ID" value="VDD92604.1"/>
    <property type="molecule type" value="Genomic_DNA"/>
</dbReference>
<evidence type="ECO:0000256" key="1">
    <source>
        <dbReference type="ARBA" id="ARBA00022737"/>
    </source>
</evidence>
<dbReference type="SMART" id="SM00028">
    <property type="entry name" value="TPR"/>
    <property type="match status" value="8"/>
</dbReference>
<reference evidence="4 5" key="2">
    <citation type="submission" date="2018-10" db="EMBL/GenBank/DDBJ databases">
        <authorList>
            <consortium name="Pathogen Informatics"/>
        </authorList>
    </citation>
    <scope>NUCLEOTIDE SEQUENCE [LARGE SCALE GENOMIC DNA]</scope>
</reference>
<keyword evidence="1" id="KW-0677">Repeat</keyword>
<dbReference type="PANTHER" id="PTHR15704">
    <property type="entry name" value="SUPERKILLER 3 PROTEIN-RELATED"/>
    <property type="match status" value="1"/>
</dbReference>